<dbReference type="Gene3D" id="3.10.450.590">
    <property type="match status" value="1"/>
</dbReference>
<dbReference type="AlphaFoldDB" id="A0A923I510"/>
<evidence type="ECO:0000313" key="3">
    <source>
        <dbReference type="EMBL" id="MBC5579889.1"/>
    </source>
</evidence>
<proteinExistence type="predicted"/>
<dbReference type="InterPro" id="IPR024981">
    <property type="entry name" value="DUF3887"/>
</dbReference>
<sequence>MKKLFCLLLCSLLCTGLLAGCGGLSDKYDEEEAIAQAHAVIESLNAKDYDAVAATMNGEMKEVLPADKLAEVWEPIAGQLGAFDSFTRDAVAEKDGLAVVVVTSKYENGSLTYTISLDTGLQLCGLYMK</sequence>
<dbReference type="PROSITE" id="PS51257">
    <property type="entry name" value="PROKAR_LIPOPROTEIN"/>
    <property type="match status" value="1"/>
</dbReference>
<dbReference type="Proteomes" id="UP000659630">
    <property type="component" value="Unassembled WGS sequence"/>
</dbReference>
<dbReference type="EMBL" id="JACONZ010000001">
    <property type="protein sequence ID" value="MBC5579889.1"/>
    <property type="molecule type" value="Genomic_DNA"/>
</dbReference>
<evidence type="ECO:0000256" key="1">
    <source>
        <dbReference type="SAM" id="SignalP"/>
    </source>
</evidence>
<protein>
    <submittedName>
        <fullName evidence="3">DUF3887 domain-containing protein</fullName>
    </submittedName>
</protein>
<comment type="caution">
    <text evidence="3">The sequence shown here is derived from an EMBL/GenBank/DDBJ whole genome shotgun (WGS) entry which is preliminary data.</text>
</comment>
<reference evidence="3" key="1">
    <citation type="submission" date="2020-08" db="EMBL/GenBank/DDBJ databases">
        <title>Genome public.</title>
        <authorList>
            <person name="Liu C."/>
            <person name="Sun Q."/>
        </authorList>
    </citation>
    <scope>NUCLEOTIDE SEQUENCE</scope>
    <source>
        <strain evidence="3">BX8</strain>
    </source>
</reference>
<dbReference type="RefSeq" id="WP_186886270.1">
    <property type="nucleotide sequence ID" value="NZ_JACONZ010000001.1"/>
</dbReference>
<keyword evidence="4" id="KW-1185">Reference proteome</keyword>
<gene>
    <name evidence="3" type="ORF">H8S23_00005</name>
</gene>
<evidence type="ECO:0000259" key="2">
    <source>
        <dbReference type="Pfam" id="PF13026"/>
    </source>
</evidence>
<dbReference type="Pfam" id="PF13026">
    <property type="entry name" value="DUF3887"/>
    <property type="match status" value="1"/>
</dbReference>
<accession>A0A923I510</accession>
<feature type="chain" id="PRO_5038628159" evidence="1">
    <location>
        <begin position="20"/>
        <end position="129"/>
    </location>
</feature>
<keyword evidence="1" id="KW-0732">Signal</keyword>
<name>A0A923I510_9FIRM</name>
<evidence type="ECO:0000313" key="4">
    <source>
        <dbReference type="Proteomes" id="UP000659630"/>
    </source>
</evidence>
<organism evidence="3 4">
    <name type="scientific">Anaerofilum hominis</name>
    <dbReference type="NCBI Taxonomy" id="2763016"/>
    <lineage>
        <taxon>Bacteria</taxon>
        <taxon>Bacillati</taxon>
        <taxon>Bacillota</taxon>
        <taxon>Clostridia</taxon>
        <taxon>Eubacteriales</taxon>
        <taxon>Oscillospiraceae</taxon>
        <taxon>Anaerofilum</taxon>
    </lineage>
</organism>
<feature type="signal peptide" evidence="1">
    <location>
        <begin position="1"/>
        <end position="19"/>
    </location>
</feature>
<feature type="domain" description="DUF3887" evidence="2">
    <location>
        <begin position="37"/>
        <end position="126"/>
    </location>
</feature>